<name>R9GYG0_9SPHI</name>
<keyword evidence="3" id="KW-1185">Reference proteome</keyword>
<accession>R9GYG0</accession>
<organism evidence="2 3">
    <name type="scientific">Arcticibacter svalbardensis MN12-7</name>
    <dbReference type="NCBI Taxonomy" id="1150600"/>
    <lineage>
        <taxon>Bacteria</taxon>
        <taxon>Pseudomonadati</taxon>
        <taxon>Bacteroidota</taxon>
        <taxon>Sphingobacteriia</taxon>
        <taxon>Sphingobacteriales</taxon>
        <taxon>Sphingobacteriaceae</taxon>
        <taxon>Arcticibacter</taxon>
    </lineage>
</organism>
<evidence type="ECO:0000313" key="3">
    <source>
        <dbReference type="Proteomes" id="UP000014174"/>
    </source>
</evidence>
<dbReference type="Proteomes" id="UP000014174">
    <property type="component" value="Unassembled WGS sequence"/>
</dbReference>
<keyword evidence="1" id="KW-0812">Transmembrane</keyword>
<dbReference type="EMBL" id="AQPN01000002">
    <property type="protein sequence ID" value="EOR96668.1"/>
    <property type="molecule type" value="Genomic_DNA"/>
</dbReference>
<protein>
    <recommendedName>
        <fullName evidence="4">ATP synthase subunit I</fullName>
    </recommendedName>
</protein>
<dbReference type="AlphaFoldDB" id="R9GYG0"/>
<evidence type="ECO:0008006" key="4">
    <source>
        <dbReference type="Google" id="ProtNLM"/>
    </source>
</evidence>
<feature type="transmembrane region" description="Helical" evidence="1">
    <location>
        <begin position="33"/>
        <end position="50"/>
    </location>
</feature>
<dbReference type="STRING" id="1150600.ADIARSV_0091"/>
<evidence type="ECO:0000256" key="1">
    <source>
        <dbReference type="SAM" id="Phobius"/>
    </source>
</evidence>
<comment type="caution">
    <text evidence="2">The sequence shown here is derived from an EMBL/GenBank/DDBJ whole genome shotgun (WGS) entry which is preliminary data.</text>
</comment>
<feature type="transmembrane region" description="Helical" evidence="1">
    <location>
        <begin position="7"/>
        <end position="27"/>
    </location>
</feature>
<keyword evidence="1" id="KW-1133">Transmembrane helix</keyword>
<dbReference type="Pfam" id="PF12966">
    <property type="entry name" value="AtpR"/>
    <property type="match status" value="1"/>
</dbReference>
<evidence type="ECO:0000313" key="2">
    <source>
        <dbReference type="EMBL" id="EOR96668.1"/>
    </source>
</evidence>
<dbReference type="InterPro" id="IPR017581">
    <property type="entry name" value="AtpR-like"/>
</dbReference>
<proteinExistence type="predicted"/>
<keyword evidence="1" id="KW-0472">Membrane</keyword>
<gene>
    <name evidence="2" type="ORF">ADIARSV_0091</name>
</gene>
<reference evidence="2 3" key="1">
    <citation type="journal article" date="2013" name="Genome Announc.">
        <title>Draft Genome Sequence of Arcticibacter svalbardensis Strain MN12-7T, a Member of the Family Sphingobacteriaceae Isolated from an Arctic Soil Sample.</title>
        <authorList>
            <person name="Shivaji S."/>
            <person name="Ara S."/>
            <person name="Prasad S."/>
            <person name="Manasa B.P."/>
            <person name="Begum Z."/>
            <person name="Singh A."/>
            <person name="Kumar Pinnaka A."/>
        </authorList>
    </citation>
    <scope>NUCLEOTIDE SEQUENCE [LARGE SCALE GENOMIC DNA]</scope>
    <source>
        <strain evidence="2 3">MN12-7</strain>
    </source>
</reference>
<sequence>MGTRYPAMWILLSSLTRTVIVLTGFYFVAQGNWQKLVIAVSGFIIARFLVMRITGRLDQKQTVSAKTSQL</sequence>